<keyword evidence="2" id="KW-0479">Metal-binding</keyword>
<keyword evidence="2" id="KW-0408">Iron</keyword>
<proteinExistence type="inferred from homology"/>
<dbReference type="InterPro" id="IPR029058">
    <property type="entry name" value="AB_hydrolase_fold"/>
</dbReference>
<evidence type="ECO:0000256" key="2">
    <source>
        <dbReference type="RuleBase" id="RU000461"/>
    </source>
</evidence>
<keyword evidence="4" id="KW-1185">Reference proteome</keyword>
<dbReference type="Pfam" id="PF00067">
    <property type="entry name" value="p450"/>
    <property type="match status" value="1"/>
</dbReference>
<gene>
    <name evidence="3" type="ORF">AAH991_08955</name>
</gene>
<evidence type="ECO:0000256" key="1">
    <source>
        <dbReference type="ARBA" id="ARBA00010617"/>
    </source>
</evidence>
<dbReference type="PRINTS" id="PR00359">
    <property type="entry name" value="BP450"/>
</dbReference>
<dbReference type="InterPro" id="IPR036396">
    <property type="entry name" value="Cyt_P450_sf"/>
</dbReference>
<dbReference type="PANTHER" id="PTHR46696:SF6">
    <property type="entry name" value="P450, PUTATIVE (EUROFUNG)-RELATED"/>
    <property type="match status" value="1"/>
</dbReference>
<protein>
    <submittedName>
        <fullName evidence="3">Cytochrome P450</fullName>
    </submittedName>
</protein>
<dbReference type="PANTHER" id="PTHR46696">
    <property type="entry name" value="P450, PUTATIVE (EUROFUNG)-RELATED"/>
    <property type="match status" value="1"/>
</dbReference>
<keyword evidence="2" id="KW-0560">Oxidoreductase</keyword>
<dbReference type="InterPro" id="IPR001128">
    <property type="entry name" value="Cyt_P450"/>
</dbReference>
<dbReference type="RefSeq" id="WP_346225284.1">
    <property type="nucleotide sequence ID" value="NZ_JBDJAW010000005.1"/>
</dbReference>
<comment type="caution">
    <text evidence="3">The sequence shown here is derived from an EMBL/GenBank/DDBJ whole genome shotgun (WGS) entry which is preliminary data.</text>
</comment>
<organism evidence="3 4">
    <name type="scientific">Microbispora maris</name>
    <dbReference type="NCBI Taxonomy" id="3144104"/>
    <lineage>
        <taxon>Bacteria</taxon>
        <taxon>Bacillati</taxon>
        <taxon>Actinomycetota</taxon>
        <taxon>Actinomycetes</taxon>
        <taxon>Streptosporangiales</taxon>
        <taxon>Streptosporangiaceae</taxon>
        <taxon>Microbispora</taxon>
    </lineage>
</organism>
<dbReference type="SUPFAM" id="SSF48264">
    <property type="entry name" value="Cytochrome P450"/>
    <property type="match status" value="1"/>
</dbReference>
<name>A0ABV0AIR7_9ACTN</name>
<accession>A0ABV0AIR7</accession>
<dbReference type="SUPFAM" id="SSF53474">
    <property type="entry name" value="alpha/beta-Hydrolases"/>
    <property type="match status" value="1"/>
</dbReference>
<dbReference type="Gene3D" id="1.10.630.10">
    <property type="entry name" value="Cytochrome P450"/>
    <property type="match status" value="1"/>
</dbReference>
<dbReference type="InterPro" id="IPR017972">
    <property type="entry name" value="Cyt_P450_CS"/>
</dbReference>
<dbReference type="InterPro" id="IPR002397">
    <property type="entry name" value="Cyt_P450_B"/>
</dbReference>
<keyword evidence="2" id="KW-0349">Heme</keyword>
<dbReference type="Proteomes" id="UP001447516">
    <property type="component" value="Unassembled WGS sequence"/>
</dbReference>
<evidence type="ECO:0000313" key="3">
    <source>
        <dbReference type="EMBL" id="MEN3535223.1"/>
    </source>
</evidence>
<comment type="similarity">
    <text evidence="1 2">Belongs to the cytochrome P450 family.</text>
</comment>
<sequence length="540" mass="57812">MTTIVGGGGRTLLILNAEGATGRLESELAGLGWHTGRADLIAGDLAGLVDRLADLMAAPGSPDRTAILGFGEAGLAALEIADRHPERVTAVVVVGTAEHDLAGELSCPTLTLPASGRESVVSAVVPFLTTLDAADAEAEAPPHLPATLRPLTPALLNDAELLGRFREIGPVHRLTAEGGATTWILTGHAASTRTLTDPRLAGEVEITAGFRLQSDDPALAHKGDLDLITIDGGEHARLRRLLERHLTPERVEALRPRIRRAADALLDAIPAGEVVDFLHAFAYPLPVLVLCELLGVPEDRRGHIREWILERLVTPPPKAHPDIDELLRDLIAARRESPSDDLLGWVVAAEGDDLAEDDLVSAARFLMVNGHRAPTTVLASGLAALLKRPEQWARLVAEPALVATAVEELLRLVTPFPVTIARQVTAPMEVGDTPIPKGDLLGASLVAANRDPSFFPDPDLLDVGRRDNPHLAFGHGHHHCLGADLARAQLRVAFGTLARRFPDVELARDSRSLHYRQSSVRYLLGLPVVLRPDRRGEPAA</sequence>
<dbReference type="PROSITE" id="PS00086">
    <property type="entry name" value="CYTOCHROME_P450"/>
    <property type="match status" value="1"/>
</dbReference>
<keyword evidence="2" id="KW-0503">Monooxygenase</keyword>
<dbReference type="Gene3D" id="3.40.50.1820">
    <property type="entry name" value="alpha/beta hydrolase"/>
    <property type="match status" value="1"/>
</dbReference>
<reference evidence="3 4" key="1">
    <citation type="submission" date="2024-05" db="EMBL/GenBank/DDBJ databases">
        <title>Microbispora sp.ZYX-F-249.</title>
        <authorList>
            <person name="Xie H."/>
        </authorList>
    </citation>
    <scope>NUCLEOTIDE SEQUENCE [LARGE SCALE GENOMIC DNA]</scope>
    <source>
        <strain evidence="3 4">ZYX-F-249</strain>
    </source>
</reference>
<evidence type="ECO:0000313" key="4">
    <source>
        <dbReference type="Proteomes" id="UP001447516"/>
    </source>
</evidence>
<dbReference type="EMBL" id="JBDJAW010000005">
    <property type="protein sequence ID" value="MEN3535223.1"/>
    <property type="molecule type" value="Genomic_DNA"/>
</dbReference>